<proteinExistence type="predicted"/>
<sequence>MNKKIVLGWNMDKVIAVKPNNRPRMPHNSLRGGVVGA</sequence>
<name>A0A7G9YNE0_9EURY</name>
<reference evidence="1" key="1">
    <citation type="submission" date="2020-06" db="EMBL/GenBank/DDBJ databases">
        <title>Unique genomic features of the anaerobic methanotrophic archaea.</title>
        <authorList>
            <person name="Chadwick G.L."/>
            <person name="Skennerton C.T."/>
            <person name="Laso-Perez R."/>
            <person name="Leu A.O."/>
            <person name="Speth D.R."/>
            <person name="Yu H."/>
            <person name="Morgan-Lang C."/>
            <person name="Hatzenpichler R."/>
            <person name="Goudeau D."/>
            <person name="Malmstrom R."/>
            <person name="Brazelton W.J."/>
            <person name="Woyke T."/>
            <person name="Hallam S.J."/>
            <person name="Tyson G.W."/>
            <person name="Wegener G."/>
            <person name="Boetius A."/>
            <person name="Orphan V."/>
        </authorList>
    </citation>
    <scope>NUCLEOTIDE SEQUENCE</scope>
</reference>
<accession>A0A7G9YNE0</accession>
<organism evidence="1">
    <name type="scientific">Candidatus Methanogaster sp. ANME-2c ERB4</name>
    <dbReference type="NCBI Taxonomy" id="2759911"/>
    <lineage>
        <taxon>Archaea</taxon>
        <taxon>Methanobacteriati</taxon>
        <taxon>Methanobacteriota</taxon>
        <taxon>Stenosarchaea group</taxon>
        <taxon>Methanomicrobia</taxon>
        <taxon>Methanosarcinales</taxon>
        <taxon>ANME-2 cluster</taxon>
        <taxon>Candidatus Methanogasteraceae</taxon>
        <taxon>Candidatus Methanogaster</taxon>
    </lineage>
</organism>
<dbReference type="EMBL" id="MT631381">
    <property type="protein sequence ID" value="QNO49524.1"/>
    <property type="molecule type" value="Genomic_DNA"/>
</dbReference>
<dbReference type="AlphaFoldDB" id="A0A7G9YNE0"/>
<protein>
    <submittedName>
        <fullName evidence="1">Uncharacterized protein</fullName>
    </submittedName>
</protein>
<evidence type="ECO:0000313" key="1">
    <source>
        <dbReference type="EMBL" id="QNO49524.1"/>
    </source>
</evidence>
<gene>
    <name evidence="1" type="ORF">FBKNMHLG_00043</name>
</gene>